<evidence type="ECO:0000256" key="1">
    <source>
        <dbReference type="SAM" id="SignalP"/>
    </source>
</evidence>
<feature type="signal peptide" evidence="1">
    <location>
        <begin position="1"/>
        <end position="23"/>
    </location>
</feature>
<keyword evidence="3" id="KW-1185">Reference proteome</keyword>
<dbReference type="InterPro" id="IPR016187">
    <property type="entry name" value="CTDL_fold"/>
</dbReference>
<feature type="chain" id="PRO_5014387895" description="C-type lectin domain-containing protein" evidence="1">
    <location>
        <begin position="24"/>
        <end position="242"/>
    </location>
</feature>
<organism evidence="2 3">
    <name type="scientific">Tetrabaena socialis</name>
    <dbReference type="NCBI Taxonomy" id="47790"/>
    <lineage>
        <taxon>Eukaryota</taxon>
        <taxon>Viridiplantae</taxon>
        <taxon>Chlorophyta</taxon>
        <taxon>core chlorophytes</taxon>
        <taxon>Chlorophyceae</taxon>
        <taxon>CS clade</taxon>
        <taxon>Chlamydomonadales</taxon>
        <taxon>Tetrabaenaceae</taxon>
        <taxon>Tetrabaena</taxon>
    </lineage>
</organism>
<dbReference type="OrthoDB" id="538111at2759"/>
<accession>A0A2J8AAJ7</accession>
<evidence type="ECO:0000313" key="3">
    <source>
        <dbReference type="Proteomes" id="UP000236333"/>
    </source>
</evidence>
<proteinExistence type="predicted"/>
<reference evidence="2 3" key="1">
    <citation type="journal article" date="2017" name="Mol. Biol. Evol.">
        <title>The 4-celled Tetrabaena socialis nuclear genome reveals the essential components for genetic control of cell number at the origin of multicellularity in the volvocine lineage.</title>
        <authorList>
            <person name="Featherston J."/>
            <person name="Arakaki Y."/>
            <person name="Hanschen E.R."/>
            <person name="Ferris P.J."/>
            <person name="Michod R.E."/>
            <person name="Olson B.J.S.C."/>
            <person name="Nozaki H."/>
            <person name="Durand P.M."/>
        </authorList>
    </citation>
    <scope>NUCLEOTIDE SEQUENCE [LARGE SCALE GENOMIC DNA]</scope>
    <source>
        <strain evidence="2 3">NIES-571</strain>
    </source>
</reference>
<protein>
    <recommendedName>
        <fullName evidence="4">C-type lectin domain-containing protein</fullName>
    </recommendedName>
</protein>
<comment type="caution">
    <text evidence="2">The sequence shown here is derived from an EMBL/GenBank/DDBJ whole genome shotgun (WGS) entry which is preliminary data.</text>
</comment>
<name>A0A2J8AAJ7_9CHLO</name>
<evidence type="ECO:0000313" key="2">
    <source>
        <dbReference type="EMBL" id="PNH09556.1"/>
    </source>
</evidence>
<dbReference type="AlphaFoldDB" id="A0A2J8AAJ7"/>
<gene>
    <name evidence="2" type="ORF">TSOC_003794</name>
</gene>
<sequence>MGASIAVSIAIALFAAWLSSAQATPTCDPFYFPYNTAAYYNGGDCGTYTLFDVGAGCMADFATARLVCEFKGLELAPLTEDSKGAFQALVVDNNFTAWVDDVEWVDQGEEGRRCGVMTQEGYLVYQGCKQTVRFVCRTKDANILELIKDGFHNRLYTVDATERLPYVSADAFCKALGAGWGLVPRSDPRGLYACQRLCADNAYTCWMMREDGDGQCPLMDARGDLQLQGCEQDVRFVCRKKL</sequence>
<dbReference type="SUPFAM" id="SSF56436">
    <property type="entry name" value="C-type lectin-like"/>
    <property type="match status" value="1"/>
</dbReference>
<dbReference type="Proteomes" id="UP000236333">
    <property type="component" value="Unassembled WGS sequence"/>
</dbReference>
<keyword evidence="1" id="KW-0732">Signal</keyword>
<dbReference type="EMBL" id="PGGS01000086">
    <property type="protein sequence ID" value="PNH09556.1"/>
    <property type="molecule type" value="Genomic_DNA"/>
</dbReference>
<evidence type="ECO:0008006" key="4">
    <source>
        <dbReference type="Google" id="ProtNLM"/>
    </source>
</evidence>